<dbReference type="InterPro" id="IPR002686">
    <property type="entry name" value="Transposase_17"/>
</dbReference>
<dbReference type="SMART" id="SM01321">
    <property type="entry name" value="Y1_Tnp"/>
    <property type="match status" value="1"/>
</dbReference>
<dbReference type="PANTHER" id="PTHR36966">
    <property type="entry name" value="REP-ASSOCIATED TYROSINE TRANSPOSASE"/>
    <property type="match status" value="1"/>
</dbReference>
<organism evidence="2 3">
    <name type="scientific">Acaryochloris thomasi RCC1774</name>
    <dbReference type="NCBI Taxonomy" id="1764569"/>
    <lineage>
        <taxon>Bacteria</taxon>
        <taxon>Bacillati</taxon>
        <taxon>Cyanobacteriota</taxon>
        <taxon>Cyanophyceae</taxon>
        <taxon>Acaryochloridales</taxon>
        <taxon>Acaryochloridaceae</taxon>
        <taxon>Acaryochloris</taxon>
        <taxon>Acaryochloris thomasi</taxon>
    </lineage>
</organism>
<dbReference type="GO" id="GO:0006313">
    <property type="term" value="P:DNA transposition"/>
    <property type="evidence" value="ECO:0007669"/>
    <property type="project" value="InterPro"/>
</dbReference>
<protein>
    <recommendedName>
        <fullName evidence="1">Transposase IS200-like domain-containing protein</fullName>
    </recommendedName>
</protein>
<name>A0A2W1JGZ3_9CYAN</name>
<keyword evidence="3" id="KW-1185">Reference proteome</keyword>
<gene>
    <name evidence="2" type="ORF">C1752_03231</name>
</gene>
<proteinExistence type="predicted"/>
<evidence type="ECO:0000313" key="2">
    <source>
        <dbReference type="EMBL" id="PZD72829.1"/>
    </source>
</evidence>
<dbReference type="AlphaFoldDB" id="A0A2W1JGZ3"/>
<evidence type="ECO:0000313" key="3">
    <source>
        <dbReference type="Proteomes" id="UP000248857"/>
    </source>
</evidence>
<dbReference type="Proteomes" id="UP000248857">
    <property type="component" value="Unassembled WGS sequence"/>
</dbReference>
<sequence length="207" mass="23274">MSKLSLEPSVSFMPATLTPPHKTSAPAVAPAAASTANYFITLCTHERQCLFGEIIDGQMRLNKLGSIVEDEWQNAAKDRQDLNCDQWIIMPNHIHGIVSLAEPPETDGISGGDISESTDPVSAPEATQQRALSAWMEEFKATVTDRINIHRQNTRPIWQTTDDQQLIPHHFAFNIFRQYIRSNPHAWLWDKLHPDSPSDWLHSEGAI</sequence>
<evidence type="ECO:0000259" key="1">
    <source>
        <dbReference type="SMART" id="SM01321"/>
    </source>
</evidence>
<dbReference type="GO" id="GO:0043565">
    <property type="term" value="F:sequence-specific DNA binding"/>
    <property type="evidence" value="ECO:0007669"/>
    <property type="project" value="TreeGrafter"/>
</dbReference>
<reference evidence="2 3" key="1">
    <citation type="journal article" date="2018" name="Sci. Rep.">
        <title>A novel species of the marine cyanobacterium Acaryochloris with a unique pigment content and lifestyle.</title>
        <authorList>
            <person name="Partensky F."/>
            <person name="Six C."/>
            <person name="Ratin M."/>
            <person name="Garczarek L."/>
            <person name="Vaulot D."/>
            <person name="Probert I."/>
            <person name="Calteau A."/>
            <person name="Gourvil P."/>
            <person name="Marie D."/>
            <person name="Grebert T."/>
            <person name="Bouchier C."/>
            <person name="Le Panse S."/>
            <person name="Gachenot M."/>
            <person name="Rodriguez F."/>
            <person name="Garrido J.L."/>
        </authorList>
    </citation>
    <scope>NUCLEOTIDE SEQUENCE [LARGE SCALE GENOMIC DNA]</scope>
    <source>
        <strain evidence="2 3">RCC1774</strain>
    </source>
</reference>
<dbReference type="InterPro" id="IPR052715">
    <property type="entry name" value="RAYT_transposase"/>
</dbReference>
<dbReference type="GO" id="GO:0004803">
    <property type="term" value="F:transposase activity"/>
    <property type="evidence" value="ECO:0007669"/>
    <property type="project" value="InterPro"/>
</dbReference>
<accession>A0A2W1JGZ3</accession>
<dbReference type="SUPFAM" id="SSF143422">
    <property type="entry name" value="Transposase IS200-like"/>
    <property type="match status" value="1"/>
</dbReference>
<dbReference type="Gene3D" id="3.30.70.1290">
    <property type="entry name" value="Transposase IS200-like"/>
    <property type="match status" value="1"/>
</dbReference>
<dbReference type="OrthoDB" id="9794403at2"/>
<dbReference type="PANTHER" id="PTHR36966:SF1">
    <property type="entry name" value="REP-ASSOCIATED TYROSINE TRANSPOSASE"/>
    <property type="match status" value="1"/>
</dbReference>
<dbReference type="InterPro" id="IPR036515">
    <property type="entry name" value="Transposase_17_sf"/>
</dbReference>
<dbReference type="RefSeq" id="WP_146242340.1">
    <property type="nucleotide sequence ID" value="NZ_CAWNWM010000008.1"/>
</dbReference>
<feature type="domain" description="Transposase IS200-like" evidence="1">
    <location>
        <begin position="33"/>
        <end position="183"/>
    </location>
</feature>
<dbReference type="EMBL" id="PQWO01000008">
    <property type="protein sequence ID" value="PZD72829.1"/>
    <property type="molecule type" value="Genomic_DNA"/>
</dbReference>
<comment type="caution">
    <text evidence="2">The sequence shown here is derived from an EMBL/GenBank/DDBJ whole genome shotgun (WGS) entry which is preliminary data.</text>
</comment>